<dbReference type="GO" id="GO:0005576">
    <property type="term" value="C:extracellular region"/>
    <property type="evidence" value="ECO:0007669"/>
    <property type="project" value="UniProtKB-SubCell"/>
</dbReference>
<feature type="compositionally biased region" description="Low complexity" evidence="10">
    <location>
        <begin position="906"/>
        <end position="921"/>
    </location>
</feature>
<evidence type="ECO:0000256" key="9">
    <source>
        <dbReference type="SAM" id="Coils"/>
    </source>
</evidence>
<dbReference type="Pfam" id="PF00307">
    <property type="entry name" value="CH"/>
    <property type="match status" value="1"/>
</dbReference>
<name>F4PKA1_CACFS</name>
<dbReference type="InterPro" id="IPR007000">
    <property type="entry name" value="PLipase_B-like"/>
</dbReference>
<dbReference type="PANTHER" id="PTHR12370:SF21">
    <property type="entry name" value="PHOSPHOLIPASE B-LIKE PROTEIN E"/>
    <property type="match status" value="1"/>
</dbReference>
<dbReference type="InterPro" id="IPR022096">
    <property type="entry name" value="SBF1/SBF2"/>
</dbReference>
<dbReference type="SMART" id="SM00033">
    <property type="entry name" value="CH"/>
    <property type="match status" value="1"/>
</dbReference>
<feature type="region of interest" description="Disordered" evidence="10">
    <location>
        <begin position="554"/>
        <end position="609"/>
    </location>
</feature>
<dbReference type="SUPFAM" id="SSF47576">
    <property type="entry name" value="Calponin-homology domain, CH-domain"/>
    <property type="match status" value="1"/>
</dbReference>
<keyword evidence="13" id="KW-1185">Reference proteome</keyword>
<dbReference type="EMBL" id="GL883007">
    <property type="protein sequence ID" value="EGG24025.1"/>
    <property type="molecule type" value="Genomic_DNA"/>
</dbReference>
<feature type="coiled-coil region" evidence="9">
    <location>
        <begin position="613"/>
        <end position="647"/>
    </location>
</feature>
<evidence type="ECO:0000313" key="12">
    <source>
        <dbReference type="EMBL" id="EGG24025.1"/>
    </source>
</evidence>
<keyword evidence="3" id="KW-0964">Secreted</keyword>
<sequence length="1613" mass="183008">MATKVVANSTAGQAVFRGDGIRVYGLDAELELKAQSKRDPQYEKELGKWIEGATGMKLEYQDDLIESLRSGIVLCTLVNILLPETIKKINVKPIPLMQVENLTMYLKACWKIGVPSSDLFVTSDLYQKKNINSVLQNLASLARASHNCPAYKGPSFGLKPSVAPPVKKWAEIKIGQPIMITDLEAEGYGSSNNSSANTSMKDFCVSCGTQKSCNKCDHVDTEIITFKQQVKVLEKEKEDLVVKIDRLLNDTSSRNGVSDKEKQVMESKIDTLNQMIKDQSFKVQSLHDTIESQKKQFNLKEVELKLVIDKQKLLLDQKEIDLNSLKRNSTSTVVTPTTNSTQPTTTTTTTTVESNPFKRNTVQFNQPPVQNAKSTFGGVVVSTTNECIHCKHSNSKLAKYCTSCGKELVAIKSQTTIPNQLNINNQPNNNNNNVPTKEQIIESIWFKSLNKEKDELGERLKSMLVSMKQYEDTVAKLSRSLADEKQSMDKRILEQKQIIDQQERQLQSKDREIKQFNNNNINNNKSTTPPLPSTNNVSGSFIRDGEKRFTVQLNTGLNRGGAGPGTYNNRDRSETSPPLYSTNNNNNNNNNLVRPTSPTLLSSPSSSTSTGEIEKLKLLLKQMESNLQEEKNKSKLKDATIQTLEQKLQTIQSRPRPRRPLYPNEQPQQPQQHHIMVGRKRFNTLTADTLDNRLVEDTFKCVNNILFSRPVEFYEVSSLNDLFKTEQGRRRFSQILHVTLKQVQNIVLSESSFEFLLYLVNTTLQQMDISKDTDNITAKIMLHASNSLYRICGNGEQEYIKDYIRSAQVWQNIRLWEDYFYELLAKRHRKRYDNAVDKVDNEIVSNLLSYFAVNMVHFQVPLATIQTFLTDLAKFNGLSQSEANTILEFLKQSSNKQKVGGRVGVNNNSNNSNNNNNNNNNDSWHKEYNRKARPHVIEILLMAFQDRDTRIKISPQLLKRVKKEIPEHLNRYSHVCYQCKVSIIDLCENILMIAHIMKKDGDGEWTELIEFILYNTDHEICSRSSDIAFMLLILADKFKFEMKKININSVICNSLEVMNGSTWDYDPIVETLSNDSYFKFLLPILYSLQGEAKVEASVEFISLVSSKLDSNKIKQMFYEEKLLDILLTAVQRPMGYYRDRVRDFSDMLEPIDEIIRPHCILIVSLLLLIGVIVSCGVVASSPSSSHNTRIRVDDQQQEFTEEDDSTSQWFSILESSNKIVSGKFVKGSSASGYYKDDVMKDGWGKLSIETVSGDDSVIFEAAGYLEGYLTWQHIYNFTNNYYAGQFNTTNPKEFPASVWNYVIANYEWTVAQVKANPSDTYWQQVNNSLLQLNGLVAGYNSAADDDKQFTFMDFVMVNLIGDIGDIVAAVNGTNTEFAPMSRTDVEKYMATTGRCSALVKVTPDFSDLFVAHTTWGSYYNMLRIFKHLQPNTLWIIEQMPGACVSADVTNYLALGYWPSYNRPFFPEVFEAMGYPWYLNKYGDIFSYQLNPRSNIFRRDQSSVYSLTDMQAIMTSNMYRVDPFSDGYPGNAIASRYDLGGGPPILDWYYKGAHGAIDSKITSSSLVPNLECVAISGPPVTGDCPPFSWSNGWENIPHDGLPNTFDFPWVPIKL</sequence>
<protein>
    <recommendedName>
        <fullName evidence="11">Calponin-homology (CH) domain-containing protein</fullName>
    </recommendedName>
</protein>
<dbReference type="InterPro" id="IPR001715">
    <property type="entry name" value="CH_dom"/>
</dbReference>
<feature type="domain" description="Calponin-homology (CH)" evidence="11">
    <location>
        <begin position="40"/>
        <end position="146"/>
    </location>
</feature>
<dbReference type="PROSITE" id="PS50021">
    <property type="entry name" value="CH"/>
    <property type="match status" value="1"/>
</dbReference>
<organism evidence="12 13">
    <name type="scientific">Cavenderia fasciculata</name>
    <name type="common">Slime mold</name>
    <name type="synonym">Dictyostelium fasciculatum</name>
    <dbReference type="NCBI Taxonomy" id="261658"/>
    <lineage>
        <taxon>Eukaryota</taxon>
        <taxon>Amoebozoa</taxon>
        <taxon>Evosea</taxon>
        <taxon>Eumycetozoa</taxon>
        <taxon>Dictyostelia</taxon>
        <taxon>Acytosteliales</taxon>
        <taxon>Cavenderiaceae</taxon>
        <taxon>Cavenderia</taxon>
    </lineage>
</organism>
<evidence type="ECO:0000256" key="10">
    <source>
        <dbReference type="SAM" id="MobiDB-lite"/>
    </source>
</evidence>
<keyword evidence="9" id="KW-0175">Coiled coil</keyword>
<dbReference type="GO" id="GO:0009395">
    <property type="term" value="P:phospholipid catabolic process"/>
    <property type="evidence" value="ECO:0007669"/>
    <property type="project" value="TreeGrafter"/>
</dbReference>
<dbReference type="InterPro" id="IPR036872">
    <property type="entry name" value="CH_dom_sf"/>
</dbReference>
<dbReference type="InterPro" id="IPR003096">
    <property type="entry name" value="SM22_calponin"/>
</dbReference>
<dbReference type="Proteomes" id="UP000007797">
    <property type="component" value="Unassembled WGS sequence"/>
</dbReference>
<evidence type="ECO:0000313" key="13">
    <source>
        <dbReference type="Proteomes" id="UP000007797"/>
    </source>
</evidence>
<dbReference type="GO" id="GO:0004620">
    <property type="term" value="F:phospholipase activity"/>
    <property type="evidence" value="ECO:0007669"/>
    <property type="project" value="InterPro"/>
</dbReference>
<dbReference type="Gene3D" id="3.60.60.30">
    <property type="match status" value="2"/>
</dbReference>
<evidence type="ECO:0000256" key="4">
    <source>
        <dbReference type="ARBA" id="ARBA00022729"/>
    </source>
</evidence>
<feature type="region of interest" description="Disordered" evidence="10">
    <location>
        <begin position="648"/>
        <end position="673"/>
    </location>
</feature>
<keyword evidence="6" id="KW-0442">Lipid degradation</keyword>
<keyword evidence="4" id="KW-0732">Signal</keyword>
<feature type="compositionally biased region" description="Low complexity" evidence="10">
    <location>
        <begin position="583"/>
        <end position="609"/>
    </location>
</feature>
<dbReference type="Pfam" id="PF04916">
    <property type="entry name" value="Phospholip_B"/>
    <property type="match status" value="1"/>
</dbReference>
<evidence type="ECO:0000256" key="8">
    <source>
        <dbReference type="ARBA" id="ARBA00023180"/>
    </source>
</evidence>
<evidence type="ECO:0000256" key="1">
    <source>
        <dbReference type="ARBA" id="ARBA00004613"/>
    </source>
</evidence>
<dbReference type="GeneID" id="14876479"/>
<comment type="similarity">
    <text evidence="2">Belongs to the phospholipase B-like family.</text>
</comment>
<evidence type="ECO:0000256" key="2">
    <source>
        <dbReference type="ARBA" id="ARBA00007835"/>
    </source>
</evidence>
<dbReference type="PRINTS" id="PR00888">
    <property type="entry name" value="SM22CALPONIN"/>
</dbReference>
<comment type="subcellular location">
    <subcellularLocation>
        <location evidence="1">Secreted</location>
    </subcellularLocation>
</comment>
<dbReference type="KEGG" id="dfa:DFA_06163"/>
<dbReference type="Pfam" id="PF12335">
    <property type="entry name" value="SBF2"/>
    <property type="match status" value="1"/>
</dbReference>
<evidence type="ECO:0000256" key="5">
    <source>
        <dbReference type="ARBA" id="ARBA00022801"/>
    </source>
</evidence>
<evidence type="ECO:0000256" key="3">
    <source>
        <dbReference type="ARBA" id="ARBA00022525"/>
    </source>
</evidence>
<evidence type="ECO:0000256" key="7">
    <source>
        <dbReference type="ARBA" id="ARBA00023098"/>
    </source>
</evidence>
<dbReference type="OrthoDB" id="21595at2759"/>
<evidence type="ECO:0000256" key="6">
    <source>
        <dbReference type="ARBA" id="ARBA00022963"/>
    </source>
</evidence>
<dbReference type="RefSeq" id="XP_004361876.1">
    <property type="nucleotide sequence ID" value="XM_004361819.1"/>
</dbReference>
<evidence type="ECO:0000259" key="11">
    <source>
        <dbReference type="PROSITE" id="PS50021"/>
    </source>
</evidence>
<reference evidence="13" key="1">
    <citation type="journal article" date="2011" name="Genome Res.">
        <title>Phylogeny-wide analysis of social amoeba genomes highlights ancient origins for complex intercellular communication.</title>
        <authorList>
            <person name="Heidel A.J."/>
            <person name="Lawal H.M."/>
            <person name="Felder M."/>
            <person name="Schilde C."/>
            <person name="Helps N.R."/>
            <person name="Tunggal B."/>
            <person name="Rivero F."/>
            <person name="John U."/>
            <person name="Schleicher M."/>
            <person name="Eichinger L."/>
            <person name="Platzer M."/>
            <person name="Noegel A.A."/>
            <person name="Schaap P."/>
            <person name="Gloeckner G."/>
        </authorList>
    </citation>
    <scope>NUCLEOTIDE SEQUENCE [LARGE SCALE GENOMIC DNA]</scope>
    <source>
        <strain evidence="13">SH3</strain>
    </source>
</reference>
<keyword evidence="7" id="KW-0443">Lipid metabolism</keyword>
<feature type="compositionally biased region" description="Polar residues" evidence="10">
    <location>
        <begin position="525"/>
        <end position="539"/>
    </location>
</feature>
<dbReference type="PANTHER" id="PTHR12370">
    <property type="entry name" value="PHOSPHOLIPASE B-RELATED"/>
    <property type="match status" value="1"/>
</dbReference>
<accession>F4PKA1</accession>
<feature type="region of interest" description="Disordered" evidence="10">
    <location>
        <begin position="900"/>
        <end position="925"/>
    </location>
</feature>
<proteinExistence type="inferred from homology"/>
<keyword evidence="5" id="KW-0378">Hydrolase</keyword>
<dbReference type="Gene3D" id="1.10.418.10">
    <property type="entry name" value="Calponin-like domain"/>
    <property type="match status" value="1"/>
</dbReference>
<feature type="region of interest" description="Disordered" evidence="10">
    <location>
        <begin position="331"/>
        <end position="352"/>
    </location>
</feature>
<gene>
    <name evidence="12" type="ORF">DFA_06163</name>
</gene>
<keyword evidence="8" id="KW-0325">Glycoprotein</keyword>
<feature type="region of interest" description="Disordered" evidence="10">
    <location>
        <begin position="517"/>
        <end position="541"/>
    </location>
</feature>